<dbReference type="EMBL" id="CAJOBQ010000620">
    <property type="protein sequence ID" value="CAF4391925.1"/>
    <property type="molecule type" value="Genomic_DNA"/>
</dbReference>
<dbReference type="EMBL" id="CAJNYD010004632">
    <property type="protein sequence ID" value="CAF3613837.1"/>
    <property type="molecule type" value="Genomic_DNA"/>
</dbReference>
<evidence type="ECO:0000313" key="3">
    <source>
        <dbReference type="EMBL" id="CAF3475183.1"/>
    </source>
</evidence>
<reference evidence="4" key="1">
    <citation type="submission" date="2021-02" db="EMBL/GenBank/DDBJ databases">
        <authorList>
            <person name="Nowell W R."/>
        </authorList>
    </citation>
    <scope>NUCLEOTIDE SEQUENCE</scope>
</reference>
<dbReference type="Proteomes" id="UP000663833">
    <property type="component" value="Unassembled WGS sequence"/>
</dbReference>
<dbReference type="EMBL" id="CAJOBO010002971">
    <property type="protein sequence ID" value="CAF4475987.1"/>
    <property type="molecule type" value="Genomic_DNA"/>
</dbReference>
<evidence type="ECO:0000313" key="2">
    <source>
        <dbReference type="EMBL" id="CAF3452458.1"/>
    </source>
</evidence>
<dbReference type="InterPro" id="IPR050952">
    <property type="entry name" value="TRIM-NHL_E3_ligases"/>
</dbReference>
<dbReference type="EMBL" id="CAJNYT010002534">
    <property type="protein sequence ID" value="CAF3475183.1"/>
    <property type="molecule type" value="Genomic_DNA"/>
</dbReference>
<sequence>MATCSNAVYNTNANSIITNLTGYPYGLSIDASNNIYVSDSTVRVFKFSTNTTTYSNSNVIIPATSQPINTGGSTLSQIGLILGLSVDQTRNNIYMSDTGAYSSSNYYYAGTNSRIQSWLLASGAVAGTTVAGYASGSASGSYNSISTSYGLYVDSYGTLFVSDYGKHRVTMWLRNTVSRILVAGTGVAGSNLTYLNGPQGIWVDRNANIFAVDSGNHRVVK</sequence>
<dbReference type="AlphaFoldDB" id="A0A818P4G3"/>
<comment type="caution">
    <text evidence="4">The sequence shown here is derived from an EMBL/GenBank/DDBJ whole genome shotgun (WGS) entry which is preliminary data.</text>
</comment>
<evidence type="ECO:0000313" key="4">
    <source>
        <dbReference type="EMBL" id="CAF3613837.1"/>
    </source>
</evidence>
<keyword evidence="10" id="KW-1185">Reference proteome</keyword>
<evidence type="ECO:0000313" key="7">
    <source>
        <dbReference type="EMBL" id="CAF4499072.1"/>
    </source>
</evidence>
<name>A0A818P4G3_9BILA</name>
<dbReference type="InterPro" id="IPR011042">
    <property type="entry name" value="6-blade_b-propeller_TolB-like"/>
</dbReference>
<dbReference type="SUPFAM" id="SSF101898">
    <property type="entry name" value="NHL repeat"/>
    <property type="match status" value="1"/>
</dbReference>
<dbReference type="PANTHER" id="PTHR24104">
    <property type="entry name" value="E3 UBIQUITIN-PROTEIN LIGASE NHLRC1-RELATED"/>
    <property type="match status" value="1"/>
</dbReference>
<gene>
    <name evidence="2" type="ORF">FME351_LOCUS13486</name>
    <name evidence="3" type="ORF">GRG538_LOCUS15953</name>
    <name evidence="6" type="ORF">HFQ381_LOCUS25833</name>
    <name evidence="4" type="ORF">LUA448_LOCUS31067</name>
    <name evidence="8" type="ORF">QYT958_LOCUS7294</name>
    <name evidence="1" type="ORF">TIS948_LOCUS15380</name>
    <name evidence="5" type="ORF">TSG867_LOCUS12336</name>
    <name evidence="7" type="ORF">UJA718_LOCUS26189</name>
</gene>
<dbReference type="EMBL" id="CAJOBP010006708">
    <property type="protein sequence ID" value="CAF4499072.1"/>
    <property type="molecule type" value="Genomic_DNA"/>
</dbReference>
<organism evidence="4 9">
    <name type="scientific">Rotaria socialis</name>
    <dbReference type="NCBI Taxonomy" id="392032"/>
    <lineage>
        <taxon>Eukaryota</taxon>
        <taxon>Metazoa</taxon>
        <taxon>Spiralia</taxon>
        <taxon>Gnathifera</taxon>
        <taxon>Rotifera</taxon>
        <taxon>Eurotatoria</taxon>
        <taxon>Bdelloidea</taxon>
        <taxon>Philodinida</taxon>
        <taxon>Philodinidae</taxon>
        <taxon>Rotaria</taxon>
    </lineage>
</organism>
<accession>A0A818P4G3</accession>
<dbReference type="Proteomes" id="UP000663873">
    <property type="component" value="Unassembled WGS sequence"/>
</dbReference>
<evidence type="ECO:0000313" key="9">
    <source>
        <dbReference type="Proteomes" id="UP000663833"/>
    </source>
</evidence>
<dbReference type="EMBL" id="CAJOBR010000688">
    <property type="protein sequence ID" value="CAF4536663.1"/>
    <property type="molecule type" value="Genomic_DNA"/>
</dbReference>
<dbReference type="Proteomes" id="UP000663862">
    <property type="component" value="Unassembled WGS sequence"/>
</dbReference>
<evidence type="ECO:0000313" key="5">
    <source>
        <dbReference type="EMBL" id="CAF4391925.1"/>
    </source>
</evidence>
<dbReference type="Proteomes" id="UP000663869">
    <property type="component" value="Unassembled WGS sequence"/>
</dbReference>
<dbReference type="Proteomes" id="UP000663825">
    <property type="component" value="Unassembled WGS sequence"/>
</dbReference>
<evidence type="ECO:0000313" key="10">
    <source>
        <dbReference type="Proteomes" id="UP000663873"/>
    </source>
</evidence>
<dbReference type="Proteomes" id="UP000663851">
    <property type="component" value="Unassembled WGS sequence"/>
</dbReference>
<evidence type="ECO:0000313" key="6">
    <source>
        <dbReference type="EMBL" id="CAF4475987.1"/>
    </source>
</evidence>
<dbReference type="EMBL" id="CAJNXB010002482">
    <property type="protein sequence ID" value="CAF3254068.1"/>
    <property type="molecule type" value="Genomic_DNA"/>
</dbReference>
<dbReference type="Proteomes" id="UP000663848">
    <property type="component" value="Unassembled WGS sequence"/>
</dbReference>
<dbReference type="EMBL" id="CAJNYU010001606">
    <property type="protein sequence ID" value="CAF3452458.1"/>
    <property type="molecule type" value="Genomic_DNA"/>
</dbReference>
<proteinExistence type="predicted"/>
<dbReference type="OrthoDB" id="342730at2759"/>
<dbReference type="Gene3D" id="2.120.10.30">
    <property type="entry name" value="TolB, C-terminal domain"/>
    <property type="match status" value="1"/>
</dbReference>
<dbReference type="Proteomes" id="UP000663872">
    <property type="component" value="Unassembled WGS sequence"/>
</dbReference>
<evidence type="ECO:0000313" key="1">
    <source>
        <dbReference type="EMBL" id="CAF3254068.1"/>
    </source>
</evidence>
<evidence type="ECO:0008006" key="11">
    <source>
        <dbReference type="Google" id="ProtNLM"/>
    </source>
</evidence>
<protein>
    <recommendedName>
        <fullName evidence="11">NHL repeat containing protein</fullName>
    </recommendedName>
</protein>
<evidence type="ECO:0000313" key="8">
    <source>
        <dbReference type="EMBL" id="CAF4536663.1"/>
    </source>
</evidence>
<dbReference type="Gene3D" id="2.40.10.500">
    <property type="match status" value="1"/>
</dbReference>